<feature type="transmembrane region" description="Helical" evidence="7">
    <location>
        <begin position="149"/>
        <end position="167"/>
    </location>
</feature>
<evidence type="ECO:0000313" key="8">
    <source>
        <dbReference type="EMBL" id="ETV97221.1"/>
    </source>
</evidence>
<dbReference type="PANTHER" id="PTHR23505">
    <property type="entry name" value="SPINSTER"/>
    <property type="match status" value="1"/>
</dbReference>
<dbReference type="RefSeq" id="XP_008873929.1">
    <property type="nucleotide sequence ID" value="XM_008875707.1"/>
</dbReference>
<accession>A0A024TUB1</accession>
<feature type="transmembrane region" description="Helical" evidence="7">
    <location>
        <begin position="85"/>
        <end position="104"/>
    </location>
</feature>
<evidence type="ECO:0000256" key="5">
    <source>
        <dbReference type="ARBA" id="ARBA00023136"/>
    </source>
</evidence>
<dbReference type="EMBL" id="KI913973">
    <property type="protein sequence ID" value="ETV97221.1"/>
    <property type="molecule type" value="Genomic_DNA"/>
</dbReference>
<evidence type="ECO:0000256" key="7">
    <source>
        <dbReference type="SAM" id="Phobius"/>
    </source>
</evidence>
<dbReference type="eggNOG" id="KOG1330">
    <property type="taxonomic scope" value="Eukaryota"/>
</dbReference>
<dbReference type="AlphaFoldDB" id="A0A024TUB1"/>
<evidence type="ECO:0000256" key="1">
    <source>
        <dbReference type="ARBA" id="ARBA00004141"/>
    </source>
</evidence>
<feature type="transmembrane region" description="Helical" evidence="7">
    <location>
        <begin position="53"/>
        <end position="73"/>
    </location>
</feature>
<dbReference type="SUPFAM" id="SSF103473">
    <property type="entry name" value="MFS general substrate transporter"/>
    <property type="match status" value="1"/>
</dbReference>
<feature type="transmembrane region" description="Helical" evidence="7">
    <location>
        <begin position="116"/>
        <end position="137"/>
    </location>
</feature>
<dbReference type="VEuPathDB" id="FungiDB:H310_09603"/>
<dbReference type="Pfam" id="PF07690">
    <property type="entry name" value="MFS_1"/>
    <property type="match status" value="1"/>
</dbReference>
<evidence type="ECO:0000256" key="6">
    <source>
        <dbReference type="ARBA" id="ARBA00024338"/>
    </source>
</evidence>
<comment type="subcellular location">
    <subcellularLocation>
        <location evidence="1">Membrane</location>
        <topology evidence="1">Multi-pass membrane protein</topology>
    </subcellularLocation>
</comment>
<dbReference type="GeneID" id="20086653"/>
<dbReference type="STRING" id="157072.A0A024TUB1"/>
<dbReference type="GO" id="GO:0022857">
    <property type="term" value="F:transmembrane transporter activity"/>
    <property type="evidence" value="ECO:0007669"/>
    <property type="project" value="InterPro"/>
</dbReference>
<organism evidence="8">
    <name type="scientific">Aphanomyces invadans</name>
    <dbReference type="NCBI Taxonomy" id="157072"/>
    <lineage>
        <taxon>Eukaryota</taxon>
        <taxon>Sar</taxon>
        <taxon>Stramenopiles</taxon>
        <taxon>Oomycota</taxon>
        <taxon>Saprolegniomycetes</taxon>
        <taxon>Saprolegniales</taxon>
        <taxon>Verrucalvaceae</taxon>
        <taxon>Aphanomyces</taxon>
    </lineage>
</organism>
<evidence type="ECO:0000256" key="3">
    <source>
        <dbReference type="ARBA" id="ARBA00022692"/>
    </source>
</evidence>
<dbReference type="PANTHER" id="PTHR23505:SF79">
    <property type="entry name" value="PROTEIN SPINSTER"/>
    <property type="match status" value="1"/>
</dbReference>
<evidence type="ECO:0008006" key="9">
    <source>
        <dbReference type="Google" id="ProtNLM"/>
    </source>
</evidence>
<protein>
    <recommendedName>
        <fullName evidence="9">Major facilitator superfamily (MFS) profile domain-containing protein</fullName>
    </recommendedName>
</protein>
<dbReference type="GO" id="GO:0016020">
    <property type="term" value="C:membrane"/>
    <property type="evidence" value="ECO:0007669"/>
    <property type="project" value="UniProtKB-SubCell"/>
</dbReference>
<dbReference type="OrthoDB" id="64457at2759"/>
<dbReference type="InterPro" id="IPR044770">
    <property type="entry name" value="MFS_spinster-like"/>
</dbReference>
<feature type="transmembrane region" description="Helical" evidence="7">
    <location>
        <begin position="342"/>
        <end position="369"/>
    </location>
</feature>
<dbReference type="Gene3D" id="1.20.1250.20">
    <property type="entry name" value="MFS general substrate transporter like domains"/>
    <property type="match status" value="1"/>
</dbReference>
<comment type="similarity">
    <text evidence="6">Belongs to the major facilitator superfamily. Spinster (TC 2.A.1.49) family.</text>
</comment>
<evidence type="ECO:0000256" key="4">
    <source>
        <dbReference type="ARBA" id="ARBA00022989"/>
    </source>
</evidence>
<gene>
    <name evidence="8" type="ORF">H310_09603</name>
</gene>
<feature type="transmembrane region" description="Helical" evidence="7">
    <location>
        <begin position="319"/>
        <end position="336"/>
    </location>
</feature>
<keyword evidence="5 7" id="KW-0472">Membrane</keyword>
<feature type="transmembrane region" description="Helical" evidence="7">
    <location>
        <begin position="275"/>
        <end position="299"/>
    </location>
</feature>
<dbReference type="InterPro" id="IPR036259">
    <property type="entry name" value="MFS_trans_sf"/>
</dbReference>
<proteinExistence type="inferred from homology"/>
<feature type="transmembrane region" description="Helical" evidence="7">
    <location>
        <begin position="179"/>
        <end position="199"/>
    </location>
</feature>
<feature type="transmembrane region" description="Helical" evidence="7">
    <location>
        <begin position="236"/>
        <end position="255"/>
    </location>
</feature>
<feature type="transmembrane region" description="Helical" evidence="7">
    <location>
        <begin position="432"/>
        <end position="450"/>
    </location>
</feature>
<sequence length="490" mass="52178">MRIQHGTVATVVFLANVLAYGFRGLLPATPMTVQSFLHDAVASRSNTAGVPSWMLFGVLESTFVATYALSFLVCTHFSFGGPLRVLSGGLLVWCAGAMVSGYFVSHDHAYRFHLVLGGRLLSGIGDGILQAMTPVIIEREALQKHRQRWVRLYFAGAALGTGMGYVVGNIVTESFGWHWAFYGYSIAMAPLILLCLSCASMRWARRLVKPPAAATAHGTLATIEADKAVSLLRSPVYILTSLGAASTLFTLRALSTYMPVWLRVGGTLSGEQAAAIVYGGIATLASLVAAPLGGCILTWASRRCLTDAAQLRVACRQQFLHVCVGCGSFLAMWKLLDDSTVWSFVTLVVGLVSASGAMNATSVVVLLSVPLEGRSRAMQTFAVVVQVCGDIPAPVLVGWAMDEWTVPTCATPANPGVCVDGVSTTVFWTVLWLWWAVGSTFVTWVLATFAPRVSDDLYVQEADVEIAMAGAGGSLHATALGIAAAEPFQR</sequence>
<keyword evidence="4 7" id="KW-1133">Transmembrane helix</keyword>
<keyword evidence="3 7" id="KW-0812">Transmembrane</keyword>
<keyword evidence="2" id="KW-0813">Transport</keyword>
<name>A0A024TUB1_9STRA</name>
<evidence type="ECO:0000256" key="2">
    <source>
        <dbReference type="ARBA" id="ARBA00022448"/>
    </source>
</evidence>
<reference evidence="8" key="1">
    <citation type="submission" date="2013-12" db="EMBL/GenBank/DDBJ databases">
        <title>The Genome Sequence of Aphanomyces invadans NJM9701.</title>
        <authorList>
            <consortium name="The Broad Institute Genomics Platform"/>
            <person name="Russ C."/>
            <person name="Tyler B."/>
            <person name="van West P."/>
            <person name="Dieguez-Uribeondo J."/>
            <person name="Young S.K."/>
            <person name="Zeng Q."/>
            <person name="Gargeya S."/>
            <person name="Fitzgerald M."/>
            <person name="Abouelleil A."/>
            <person name="Alvarado L."/>
            <person name="Chapman S.B."/>
            <person name="Gainer-Dewar J."/>
            <person name="Goldberg J."/>
            <person name="Griggs A."/>
            <person name="Gujja S."/>
            <person name="Hansen M."/>
            <person name="Howarth C."/>
            <person name="Imamovic A."/>
            <person name="Ireland A."/>
            <person name="Larimer J."/>
            <person name="McCowan C."/>
            <person name="Murphy C."/>
            <person name="Pearson M."/>
            <person name="Poon T.W."/>
            <person name="Priest M."/>
            <person name="Roberts A."/>
            <person name="Saif S."/>
            <person name="Shea T."/>
            <person name="Sykes S."/>
            <person name="Wortman J."/>
            <person name="Nusbaum C."/>
            <person name="Birren B."/>
        </authorList>
    </citation>
    <scope>NUCLEOTIDE SEQUENCE [LARGE SCALE GENOMIC DNA]</scope>
    <source>
        <strain evidence="8">NJM9701</strain>
    </source>
</reference>
<dbReference type="InterPro" id="IPR011701">
    <property type="entry name" value="MFS"/>
</dbReference>